<dbReference type="AlphaFoldDB" id="A0A2U1Q6E2"/>
<protein>
    <submittedName>
        <fullName evidence="2">Trehalose phosphatase/synthase 11</fullName>
    </submittedName>
</protein>
<evidence type="ECO:0000256" key="1">
    <source>
        <dbReference type="SAM" id="SignalP"/>
    </source>
</evidence>
<feature type="signal peptide" evidence="1">
    <location>
        <begin position="1"/>
        <end position="20"/>
    </location>
</feature>
<reference evidence="2 3" key="1">
    <citation type="journal article" date="2018" name="Mol. Plant">
        <title>The genome of Artemisia annua provides insight into the evolution of Asteraceae family and artemisinin biosynthesis.</title>
        <authorList>
            <person name="Shen Q."/>
            <person name="Zhang L."/>
            <person name="Liao Z."/>
            <person name="Wang S."/>
            <person name="Yan T."/>
            <person name="Shi P."/>
            <person name="Liu M."/>
            <person name="Fu X."/>
            <person name="Pan Q."/>
            <person name="Wang Y."/>
            <person name="Lv Z."/>
            <person name="Lu X."/>
            <person name="Zhang F."/>
            <person name="Jiang W."/>
            <person name="Ma Y."/>
            <person name="Chen M."/>
            <person name="Hao X."/>
            <person name="Li L."/>
            <person name="Tang Y."/>
            <person name="Lv G."/>
            <person name="Zhou Y."/>
            <person name="Sun X."/>
            <person name="Brodelius P.E."/>
            <person name="Rose J.K.C."/>
            <person name="Tang K."/>
        </authorList>
    </citation>
    <scope>NUCLEOTIDE SEQUENCE [LARGE SCALE GENOMIC DNA]</scope>
    <source>
        <strain evidence="3">cv. Huhao1</strain>
        <tissue evidence="2">Leaf</tissue>
    </source>
</reference>
<keyword evidence="3" id="KW-1185">Reference proteome</keyword>
<name>A0A2U1Q6E2_ARTAN</name>
<evidence type="ECO:0000313" key="3">
    <source>
        <dbReference type="Proteomes" id="UP000245207"/>
    </source>
</evidence>
<dbReference type="STRING" id="35608.A0A2U1Q6E2"/>
<dbReference type="EMBL" id="PKPP01000379">
    <property type="protein sequence ID" value="PWA93502.1"/>
    <property type="molecule type" value="Genomic_DNA"/>
</dbReference>
<sequence>MKKPCVVFVLVVGFCGGGLRRSKVKAAVEGYDDGWGFGGDGVSAVVRSGGGGDPAEEKFGGGCIRSIKGQGGCLLAWQPPTVAAVCENLSGCIRSIKGQGGCLLAWQPPTVAAIARAPTFLTNFSKPRLYKIENSWVISSTTDVYSKGRSKRQVVLVYMLYRRVCFYGIDHQLAYSLSTLSNGAPIIFTNILSASAMPPSKRSGSVVGKRPSAPFVSESNQYDQLQDMNVRRCLPVKSSNNCSSEMLILYQIGAATPNYQDANIAQHSVCMTQNRAYEQQLPGFHLCGQDKQQHVNRHVVTSIIQNTLRPQPWDFISRDNRDADFYNSAFDESLIYFFIKLSLSVKLQIQKCVKGCAYNQKGFYWLSLFEALNSSAVNTKQRVFGYTFFRDGRNSRLSNPSDKFHSDVEKANQEAEPDCGMWQAKKLLDHLEIILANEPSVVKRGQQIIAVNPHSHRRDGCLTGRSFTFALSHMASERIEFAFTLFVSLTFKRVNMCWVGQQKNCGEPNLGYRCSKGPTTIDSKLQVGSSSLNETHDYKVIPSIIRRISDYMIKSDEGSQKRPQANP</sequence>
<keyword evidence="1" id="KW-0732">Signal</keyword>
<dbReference type="Proteomes" id="UP000245207">
    <property type="component" value="Unassembled WGS sequence"/>
</dbReference>
<gene>
    <name evidence="2" type="ORF">CTI12_AA069820</name>
</gene>
<proteinExistence type="predicted"/>
<organism evidence="2 3">
    <name type="scientific">Artemisia annua</name>
    <name type="common">Sweet wormwood</name>
    <dbReference type="NCBI Taxonomy" id="35608"/>
    <lineage>
        <taxon>Eukaryota</taxon>
        <taxon>Viridiplantae</taxon>
        <taxon>Streptophyta</taxon>
        <taxon>Embryophyta</taxon>
        <taxon>Tracheophyta</taxon>
        <taxon>Spermatophyta</taxon>
        <taxon>Magnoliopsida</taxon>
        <taxon>eudicotyledons</taxon>
        <taxon>Gunneridae</taxon>
        <taxon>Pentapetalae</taxon>
        <taxon>asterids</taxon>
        <taxon>campanulids</taxon>
        <taxon>Asterales</taxon>
        <taxon>Asteraceae</taxon>
        <taxon>Asteroideae</taxon>
        <taxon>Anthemideae</taxon>
        <taxon>Artemisiinae</taxon>
        <taxon>Artemisia</taxon>
    </lineage>
</organism>
<evidence type="ECO:0000313" key="2">
    <source>
        <dbReference type="EMBL" id="PWA93502.1"/>
    </source>
</evidence>
<accession>A0A2U1Q6E2</accession>
<comment type="caution">
    <text evidence="2">The sequence shown here is derived from an EMBL/GenBank/DDBJ whole genome shotgun (WGS) entry which is preliminary data.</text>
</comment>
<dbReference type="OrthoDB" id="755951at2759"/>
<feature type="chain" id="PRO_5015788140" evidence="1">
    <location>
        <begin position="21"/>
        <end position="567"/>
    </location>
</feature>